<dbReference type="InterPro" id="IPR000182">
    <property type="entry name" value="GNAT_dom"/>
</dbReference>
<dbReference type="Pfam" id="PF13302">
    <property type="entry name" value="Acetyltransf_3"/>
    <property type="match status" value="1"/>
</dbReference>
<evidence type="ECO:0000313" key="3">
    <source>
        <dbReference type="Proteomes" id="UP000625551"/>
    </source>
</evidence>
<dbReference type="Gene3D" id="3.40.630.30">
    <property type="match status" value="1"/>
</dbReference>
<evidence type="ECO:0000313" key="2">
    <source>
        <dbReference type="EMBL" id="MBD1396991.1"/>
    </source>
</evidence>
<gene>
    <name evidence="2" type="ORF">H9Q13_07425</name>
</gene>
<accession>A0ABR7XGD1</accession>
<keyword evidence="3" id="KW-1185">Reference proteome</keyword>
<feature type="domain" description="N-acetyltransferase" evidence="1">
    <location>
        <begin position="14"/>
        <end position="180"/>
    </location>
</feature>
<organism evidence="2 3">
    <name type="scientific">Pontibacter aquaedesilientis</name>
    <dbReference type="NCBI Taxonomy" id="2766980"/>
    <lineage>
        <taxon>Bacteria</taxon>
        <taxon>Pseudomonadati</taxon>
        <taxon>Bacteroidota</taxon>
        <taxon>Cytophagia</taxon>
        <taxon>Cytophagales</taxon>
        <taxon>Hymenobacteraceae</taxon>
        <taxon>Pontibacter</taxon>
    </lineage>
</organism>
<evidence type="ECO:0000259" key="1">
    <source>
        <dbReference type="PROSITE" id="PS51186"/>
    </source>
</evidence>
<comment type="caution">
    <text evidence="2">The sequence shown here is derived from an EMBL/GenBank/DDBJ whole genome shotgun (WGS) entry which is preliminary data.</text>
</comment>
<sequence>MKFDHDLVLENELVLLRPVSEHDLPQLEAIALDEDIWRYMPTRIGNKQELTDWMNAALQDRKSRQRYVFVIIDKATGRLAGSTAFGNISDRDKRLEIGWTWLGRDFRGTGMNKQVKFLLFSYAFEVLQYERVEQKTDVLNLRSRSAMLKTGATEEGILRSHTLMQDGRRRDTIYYSILRPEWQRIRQERFGDLLTPENLQRRSTV</sequence>
<dbReference type="SUPFAM" id="SSF55729">
    <property type="entry name" value="Acyl-CoA N-acyltransferases (Nat)"/>
    <property type="match status" value="1"/>
</dbReference>
<protein>
    <submittedName>
        <fullName evidence="2">GNAT family N-acetyltransferase</fullName>
    </submittedName>
</protein>
<dbReference type="EMBL" id="JACXAJ010000002">
    <property type="protein sequence ID" value="MBD1396991.1"/>
    <property type="molecule type" value="Genomic_DNA"/>
</dbReference>
<proteinExistence type="predicted"/>
<dbReference type="Proteomes" id="UP000625551">
    <property type="component" value="Unassembled WGS sequence"/>
</dbReference>
<reference evidence="2 3" key="1">
    <citation type="submission" date="2020-09" db="EMBL/GenBank/DDBJ databases">
        <title>Genome sequencing and assembly of Pontibacter sp.</title>
        <authorList>
            <person name="Chhetri G."/>
        </authorList>
    </citation>
    <scope>NUCLEOTIDE SEQUENCE [LARGE SCALE GENOMIC DNA]</scope>
    <source>
        <strain evidence="2 3">JH31</strain>
    </source>
</reference>
<dbReference type="RefSeq" id="WP_191183124.1">
    <property type="nucleotide sequence ID" value="NZ_JACXAJ010000002.1"/>
</dbReference>
<name>A0ABR7XGD1_9BACT</name>
<dbReference type="PROSITE" id="PS51186">
    <property type="entry name" value="GNAT"/>
    <property type="match status" value="1"/>
</dbReference>
<dbReference type="InterPro" id="IPR016181">
    <property type="entry name" value="Acyl_CoA_acyltransferase"/>
</dbReference>
<dbReference type="PANTHER" id="PTHR43610">
    <property type="entry name" value="BLL6696 PROTEIN"/>
    <property type="match status" value="1"/>
</dbReference>
<dbReference type="PANTHER" id="PTHR43610:SF1">
    <property type="entry name" value="N-ACETYLTRANSFERASE DOMAIN-CONTAINING PROTEIN"/>
    <property type="match status" value="1"/>
</dbReference>